<proteinExistence type="predicted"/>
<evidence type="ECO:0000313" key="3">
    <source>
        <dbReference type="Proteomes" id="UP000233769"/>
    </source>
</evidence>
<feature type="compositionally biased region" description="Basic and acidic residues" evidence="1">
    <location>
        <begin position="7"/>
        <end position="22"/>
    </location>
</feature>
<feature type="region of interest" description="Disordered" evidence="1">
    <location>
        <begin position="1"/>
        <end position="28"/>
    </location>
</feature>
<gene>
    <name evidence="2" type="ORF">TK0001_3157</name>
</gene>
<accession>A0A2N9AR37</accession>
<reference evidence="3" key="1">
    <citation type="submission" date="2017-10" db="EMBL/GenBank/DDBJ databases">
        <authorList>
            <person name="Regsiter A."/>
            <person name="William W."/>
        </authorList>
    </citation>
    <scope>NUCLEOTIDE SEQUENCE [LARGE SCALE GENOMIC DNA]</scope>
</reference>
<name>A0A2N9AR37_METEX</name>
<evidence type="ECO:0000256" key="1">
    <source>
        <dbReference type="SAM" id="MobiDB-lite"/>
    </source>
</evidence>
<evidence type="ECO:0000313" key="2">
    <source>
        <dbReference type="EMBL" id="SOR29759.1"/>
    </source>
</evidence>
<protein>
    <submittedName>
        <fullName evidence="2">Uncharacterized protein</fullName>
    </submittedName>
</protein>
<dbReference type="EMBL" id="LT962688">
    <property type="protein sequence ID" value="SOR29759.1"/>
    <property type="molecule type" value="Genomic_DNA"/>
</dbReference>
<sequence>MIAVEGDQVRLDRSADEVKKEWSTSGAA</sequence>
<dbReference type="Proteomes" id="UP000233769">
    <property type="component" value="Chromosome tk0001"/>
</dbReference>
<dbReference type="AlphaFoldDB" id="A0A2N9AR37"/>
<organism evidence="2 3">
    <name type="scientific">Methylorubrum extorquens</name>
    <name type="common">Methylobacterium dichloromethanicum</name>
    <name type="synonym">Methylobacterium extorquens</name>
    <dbReference type="NCBI Taxonomy" id="408"/>
    <lineage>
        <taxon>Bacteria</taxon>
        <taxon>Pseudomonadati</taxon>
        <taxon>Pseudomonadota</taxon>
        <taxon>Alphaproteobacteria</taxon>
        <taxon>Hyphomicrobiales</taxon>
        <taxon>Methylobacteriaceae</taxon>
        <taxon>Methylorubrum</taxon>
    </lineage>
</organism>